<name>A0A1B1AK24_9PROT</name>
<dbReference type="PANTHER" id="PTHR45458:SF1">
    <property type="entry name" value="SHORT CHAIN DEHYDROGENASE"/>
    <property type="match status" value="1"/>
</dbReference>
<dbReference type="GO" id="GO:0016616">
    <property type="term" value="F:oxidoreductase activity, acting on the CH-OH group of donors, NAD or NADP as acceptor"/>
    <property type="evidence" value="ECO:0007669"/>
    <property type="project" value="TreeGrafter"/>
</dbReference>
<dbReference type="InParanoid" id="A0A1B1AK24"/>
<dbReference type="Gene3D" id="3.40.50.720">
    <property type="entry name" value="NAD(P)-binding Rossmann-like Domain"/>
    <property type="match status" value="1"/>
</dbReference>
<dbReference type="KEGG" id="cbot:ATE48_13825"/>
<dbReference type="Pfam" id="PF00106">
    <property type="entry name" value="adh_short"/>
    <property type="match status" value="1"/>
</dbReference>
<keyword evidence="3" id="KW-1185">Reference proteome</keyword>
<proteinExistence type="predicted"/>
<dbReference type="InterPro" id="IPR002347">
    <property type="entry name" value="SDR_fam"/>
</dbReference>
<dbReference type="PANTHER" id="PTHR45458">
    <property type="entry name" value="SHORT-CHAIN DEHYDROGENASE/REDUCTASE SDR"/>
    <property type="match status" value="1"/>
</dbReference>
<dbReference type="AlphaFoldDB" id="A0A1B1AK24"/>
<dbReference type="InterPro" id="IPR057326">
    <property type="entry name" value="KR_dom"/>
</dbReference>
<dbReference type="SUPFAM" id="SSF51735">
    <property type="entry name" value="NAD(P)-binding Rossmann-fold domains"/>
    <property type="match status" value="1"/>
</dbReference>
<dbReference type="Proteomes" id="UP000092498">
    <property type="component" value="Chromosome"/>
</dbReference>
<dbReference type="InterPro" id="IPR052184">
    <property type="entry name" value="SDR_enzymes"/>
</dbReference>
<dbReference type="SMART" id="SM00822">
    <property type="entry name" value="PKS_KR"/>
    <property type="match status" value="1"/>
</dbReference>
<organism evidence="2 3">
    <name type="scientific">Candidatus Viadribacter manganicus</name>
    <dbReference type="NCBI Taxonomy" id="1759059"/>
    <lineage>
        <taxon>Bacteria</taxon>
        <taxon>Pseudomonadati</taxon>
        <taxon>Pseudomonadota</taxon>
        <taxon>Alphaproteobacteria</taxon>
        <taxon>Hyphomonadales</taxon>
        <taxon>Hyphomonadaceae</taxon>
        <taxon>Candidatus Viadribacter</taxon>
    </lineage>
</organism>
<dbReference type="STRING" id="1759059.ATE48_13825"/>
<protein>
    <submittedName>
        <fullName evidence="2">Short-chain dehydrogenase</fullName>
    </submittedName>
</protein>
<sequence length="220" mass="23146">MGSTLITGANRGIGLEVCRELKARGDDVIAVCRKGSAELDALNVRIEPGIDVSDPASIAQLAKRLADVKLDLLINNAGVLHSESLDRMRFDDIEKQFEINALGPLRVTMALLPLLHDSSKVVIITSRMGSMADNGSGGYYGYRMSKAAVNAAGVSLAHDLKARGIAVGLMHPGMVATDMTGKNGVPVADAARSLVERIGALTLASSGRFVHAGTGEELPW</sequence>
<dbReference type="OrthoDB" id="9785826at2"/>
<dbReference type="RefSeq" id="WP_066772457.1">
    <property type="nucleotide sequence ID" value="NZ_CP013244.1"/>
</dbReference>
<dbReference type="CDD" id="cd05325">
    <property type="entry name" value="carb_red_sniffer_like_SDR_c"/>
    <property type="match status" value="1"/>
</dbReference>
<dbReference type="InterPro" id="IPR036291">
    <property type="entry name" value="NAD(P)-bd_dom_sf"/>
</dbReference>
<dbReference type="PRINTS" id="PR00081">
    <property type="entry name" value="GDHRDH"/>
</dbReference>
<accession>A0A1B1AK24</accession>
<evidence type="ECO:0000259" key="1">
    <source>
        <dbReference type="SMART" id="SM00822"/>
    </source>
</evidence>
<gene>
    <name evidence="2" type="ORF">ATE48_13825</name>
</gene>
<evidence type="ECO:0000313" key="3">
    <source>
        <dbReference type="Proteomes" id="UP000092498"/>
    </source>
</evidence>
<evidence type="ECO:0000313" key="2">
    <source>
        <dbReference type="EMBL" id="ANP46918.1"/>
    </source>
</evidence>
<feature type="domain" description="Ketoreductase" evidence="1">
    <location>
        <begin position="2"/>
        <end position="178"/>
    </location>
</feature>
<reference evidence="2 3" key="1">
    <citation type="submission" date="2015-11" db="EMBL/GenBank/DDBJ databases">
        <title>Whole-Genome Sequence of Candidatus Oderbacter manganicum from the National Park Lower Oder Valley, Germany.</title>
        <authorList>
            <person name="Braun B."/>
            <person name="Liere K."/>
            <person name="Szewzyk U."/>
        </authorList>
    </citation>
    <scope>NUCLEOTIDE SEQUENCE [LARGE SCALE GENOMIC DNA]</scope>
    <source>
        <strain evidence="2 3">OTSz_A_272</strain>
    </source>
</reference>
<dbReference type="EMBL" id="CP013244">
    <property type="protein sequence ID" value="ANP46918.1"/>
    <property type="molecule type" value="Genomic_DNA"/>
</dbReference>